<evidence type="ECO:0008006" key="7">
    <source>
        <dbReference type="Google" id="ProtNLM"/>
    </source>
</evidence>
<name>C3YF36_BRAFL</name>
<feature type="compositionally biased region" description="Acidic residues" evidence="1">
    <location>
        <begin position="552"/>
        <end position="561"/>
    </location>
</feature>
<dbReference type="STRING" id="7739.C3YF36"/>
<dbReference type="SMART" id="SM00228">
    <property type="entry name" value="PDZ"/>
    <property type="match status" value="1"/>
</dbReference>
<keyword evidence="2" id="KW-0812">Transmembrane</keyword>
<feature type="region of interest" description="Disordered" evidence="1">
    <location>
        <begin position="995"/>
        <end position="1016"/>
    </location>
</feature>
<protein>
    <recommendedName>
        <fullName evidence="7">Ras-associating and dilute domain-containing protein</fullName>
    </recommendedName>
</protein>
<evidence type="ECO:0000256" key="2">
    <source>
        <dbReference type="SAM" id="Phobius"/>
    </source>
</evidence>
<feature type="compositionally biased region" description="Basic residues" evidence="1">
    <location>
        <begin position="249"/>
        <end position="258"/>
    </location>
</feature>
<feature type="transmembrane region" description="Helical" evidence="2">
    <location>
        <begin position="968"/>
        <end position="990"/>
    </location>
</feature>
<feature type="compositionally biased region" description="Basic and acidic residues" evidence="1">
    <location>
        <begin position="526"/>
        <end position="538"/>
    </location>
</feature>
<dbReference type="InterPro" id="IPR008984">
    <property type="entry name" value="SMAD_FHA_dom_sf"/>
</dbReference>
<dbReference type="PANTHER" id="PTHR16027">
    <property type="entry name" value="DILUTE DOMAIN-CONTAINING PROTEIN YPR089W"/>
    <property type="match status" value="1"/>
</dbReference>
<dbReference type="InterPro" id="IPR001478">
    <property type="entry name" value="PDZ"/>
</dbReference>
<feature type="compositionally biased region" description="Polar residues" evidence="1">
    <location>
        <begin position="199"/>
        <end position="208"/>
    </location>
</feature>
<feature type="compositionally biased region" description="Gly residues" evidence="1">
    <location>
        <begin position="608"/>
        <end position="620"/>
    </location>
</feature>
<dbReference type="CDD" id="cd06690">
    <property type="entry name" value="PDZ_Radil-like"/>
    <property type="match status" value="1"/>
</dbReference>
<dbReference type="Gene3D" id="3.10.20.90">
    <property type="entry name" value="Phosphatidylinositol 3-kinase Catalytic Subunit, Chain A, domain 1"/>
    <property type="match status" value="1"/>
</dbReference>
<organism>
    <name type="scientific">Branchiostoma floridae</name>
    <name type="common">Florida lancelet</name>
    <name type="synonym">Amphioxus</name>
    <dbReference type="NCBI Taxonomy" id="7739"/>
    <lineage>
        <taxon>Eukaryota</taxon>
        <taxon>Metazoa</taxon>
        <taxon>Chordata</taxon>
        <taxon>Cephalochordata</taxon>
        <taxon>Leptocardii</taxon>
        <taxon>Amphioxiformes</taxon>
        <taxon>Branchiostomatidae</taxon>
        <taxon>Branchiostoma</taxon>
    </lineage>
</organism>
<evidence type="ECO:0000259" key="4">
    <source>
        <dbReference type="PROSITE" id="PS50200"/>
    </source>
</evidence>
<dbReference type="GO" id="GO:0007165">
    <property type="term" value="P:signal transduction"/>
    <property type="evidence" value="ECO:0007669"/>
    <property type="project" value="InterPro"/>
</dbReference>
<dbReference type="InterPro" id="IPR052072">
    <property type="entry name" value="Vascular_dev_regulator"/>
</dbReference>
<keyword evidence="2" id="KW-0472">Membrane</keyword>
<dbReference type="PANTHER" id="PTHR16027:SF9">
    <property type="entry name" value="RAS-ASSOCIATING AND DILUTE DOMAIN-CONTAINING PROTEIN"/>
    <property type="match status" value="1"/>
</dbReference>
<dbReference type="Pfam" id="PF00788">
    <property type="entry name" value="RA"/>
    <property type="match status" value="1"/>
</dbReference>
<dbReference type="SMART" id="SM00314">
    <property type="entry name" value="RA"/>
    <property type="match status" value="1"/>
</dbReference>
<evidence type="ECO:0000259" key="3">
    <source>
        <dbReference type="PROSITE" id="PS50106"/>
    </source>
</evidence>
<dbReference type="CDD" id="cd22712">
    <property type="entry name" value="FHA_RADIL-like"/>
    <property type="match status" value="1"/>
</dbReference>
<dbReference type="CDD" id="cd17116">
    <property type="entry name" value="RA_Radil_like"/>
    <property type="match status" value="1"/>
</dbReference>
<sequence length="1491" mass="164178">MSCRDVSHMDRSLRVGGRYLPLAAGADSDSWLLRRRLSTATTFFSLGDAILLDGEERPLEIAVSVRTTPRFVLRNKGSWRQEVVAQIYSCTPASRRRLVQHYGIETEFEEYCRQQLQRLSGSSQDSSRSGDSRRRDSPRRRNKRFLKGVSVSWENPAKDEDFRRRVKSRQWKSFGGKLRKSSSLPSLCEALEPFDSTHSLNHVMNGSPGNTTGSSLSSANTSISSGRTKSAHDDSMVGSPEVSGVRQPSKNRARKSLGKTKSVSQIFQRGLSLRGKKKEGSPSELSTDMTAPGVLKVRSCTGVTGMLKVTRHAGVTGVLKVRRRKGVTGLSLRGKKKEGSPSELSTDMTAPGVLKVRSCTGVTGMLKVTRHAGVTGVLKVFGAMIEQGANYKSVLATRGSTARELIKEALERYSIDRDTHADYVLCDVIGRLRDPRPDEITHHSPGKKGKNEEKIWEEECVRVIGDNEKPLEIQSLWKPEIGYSRRFEMRRREEIHLFQSDGVDTVTAGINAQARRIQMSRGRSRTVGEEELSRDLKDIGNSLELNSRLDDSNEQEPEETESSQGTSSAYSVRPPVDYPFLLTIRGCNPELDLLLYLLSEPVAMVGRGGEVGGPERGQGDGAMDQADTEGSATPEPVKVDILLSGQDILPQHCWLCRKAAADSIARDSEAVRQVVTAEPLRGARMTVNGVPVYHRVELNPGDLLAFGEHYVFLFKDPTSVQEIPRELKWLTGRESAEPDYVPVSHSVQTSIVDEKSLPPVPKLVLEEPPRQESAQPASPAVEKKSAQAPPNQRLLDWQADRTRLKLCYLPGKEDDLLEYITTMVIMEGPGYKLAPAYLMCACVEYSAMTGDQTTTRKLLLKISSLVQSIAWERTKEISNRPGDRPSDPIQATDELLPLLKPIIFWMSNSLEMLAFLQANLPDYLCAPPAALPPNTRASVAVADEEVLSVLEEVVMYTFQQSVYYLTKITWSMFVFFIVTMTLYIALPTVLDSNPFAEDEKSSETPEAGRNPDKPSSQTVDAITYVLQSTWSILQDCQLHTQMTSQMFAYLFFFMNASLFNTLMERGAGGRFYKWQKGVQIRGNLDQLETWAADAGLGEEADKFMAKLSAAVDLLATPKVHLLQSDWATLRRDFPALNAAQLQQVLGEYQLGPGRPRPRGWFPPPEEVEPALKTADILESFNNHPPLVLPISGFQLDLAAPPSQPSFRQYQDAVLRLFGEQQKVEEGPKVKRTPGLQISVRSQEELLKPSATSTPLKVSSVDPVPPSAQGTFTAHVVYMSDDDSLHDGVAGDVGHVKEDPQNYVEVNDDVDVTPLSSSGLRVLPVSEVTSLATITEHDVTQPNGPRPDGIVDETPRGKPGDESSGNQNGSSRKSSVVGLLEGIRREDDAQDEVFVVDLGRGPTGLGLGLIDGLYTPLKSPGIYVRTLVPNGPAHKDGRLRLGDRILAVNGTSLVGADYQSAMLLIRNAGEQLRFLVAKSDSSVAMKITASSC</sequence>
<dbReference type="InterPro" id="IPR029071">
    <property type="entry name" value="Ubiquitin-like_domsf"/>
</dbReference>
<dbReference type="Gene3D" id="2.60.200.20">
    <property type="match status" value="1"/>
</dbReference>
<dbReference type="eggNOG" id="KOG0160">
    <property type="taxonomic scope" value="Eukaryota"/>
</dbReference>
<dbReference type="Pfam" id="PF00595">
    <property type="entry name" value="PDZ"/>
    <property type="match status" value="1"/>
</dbReference>
<feature type="region of interest" description="Disordered" evidence="1">
    <location>
        <begin position="1332"/>
        <end position="1375"/>
    </location>
</feature>
<dbReference type="SMART" id="SM01132">
    <property type="entry name" value="DIL"/>
    <property type="match status" value="1"/>
</dbReference>
<evidence type="ECO:0000313" key="6">
    <source>
        <dbReference type="EMBL" id="EEN61038.1"/>
    </source>
</evidence>
<keyword evidence="2" id="KW-1133">Transmembrane helix</keyword>
<feature type="compositionally biased region" description="Low complexity" evidence="1">
    <location>
        <begin position="209"/>
        <end position="226"/>
    </location>
</feature>
<feature type="region of interest" description="Disordered" evidence="1">
    <location>
        <begin position="517"/>
        <end position="571"/>
    </location>
</feature>
<dbReference type="PROSITE" id="PS50106">
    <property type="entry name" value="PDZ"/>
    <property type="match status" value="1"/>
</dbReference>
<feature type="region of interest" description="Disordered" evidence="1">
    <location>
        <begin position="767"/>
        <end position="790"/>
    </location>
</feature>
<reference evidence="6" key="1">
    <citation type="journal article" date="2008" name="Nature">
        <title>The amphioxus genome and the evolution of the chordate karyotype.</title>
        <authorList>
            <consortium name="US DOE Joint Genome Institute (JGI-PGF)"/>
            <person name="Putnam N.H."/>
            <person name="Butts T."/>
            <person name="Ferrier D.E.K."/>
            <person name="Furlong R.F."/>
            <person name="Hellsten U."/>
            <person name="Kawashima T."/>
            <person name="Robinson-Rechavi M."/>
            <person name="Shoguchi E."/>
            <person name="Terry A."/>
            <person name="Yu J.-K."/>
            <person name="Benito-Gutierrez E.L."/>
            <person name="Dubchak I."/>
            <person name="Garcia-Fernandez J."/>
            <person name="Gibson-Brown J.J."/>
            <person name="Grigoriev I.V."/>
            <person name="Horton A.C."/>
            <person name="de Jong P.J."/>
            <person name="Jurka J."/>
            <person name="Kapitonov V.V."/>
            <person name="Kohara Y."/>
            <person name="Kuroki Y."/>
            <person name="Lindquist E."/>
            <person name="Lucas S."/>
            <person name="Osoegawa K."/>
            <person name="Pennacchio L.A."/>
            <person name="Salamov A.A."/>
            <person name="Satou Y."/>
            <person name="Sauka-Spengler T."/>
            <person name="Schmutz J."/>
            <person name="Shin-I T."/>
            <person name="Toyoda A."/>
            <person name="Bronner-Fraser M."/>
            <person name="Fujiyama A."/>
            <person name="Holland L.Z."/>
            <person name="Holland P.W.H."/>
            <person name="Satoh N."/>
            <person name="Rokhsar D.S."/>
        </authorList>
    </citation>
    <scope>NUCLEOTIDE SEQUENCE [LARGE SCALE GENOMIC DNA]</scope>
    <source>
        <strain evidence="6">S238N-H82</strain>
        <tissue evidence="6">Testes</tissue>
    </source>
</reference>
<dbReference type="InterPro" id="IPR000159">
    <property type="entry name" value="RA_dom"/>
</dbReference>
<dbReference type="InParanoid" id="C3YF36"/>
<feature type="region of interest" description="Disordered" evidence="1">
    <location>
        <begin position="326"/>
        <end position="348"/>
    </location>
</feature>
<feature type="domain" description="PDZ" evidence="3">
    <location>
        <begin position="1394"/>
        <end position="1479"/>
    </location>
</feature>
<feature type="domain" description="Ras-associating" evidence="4">
    <location>
        <begin position="374"/>
        <end position="494"/>
    </location>
</feature>
<feature type="region of interest" description="Disordered" evidence="1">
    <location>
        <begin position="608"/>
        <end position="633"/>
    </location>
</feature>
<dbReference type="SUPFAM" id="SSF49879">
    <property type="entry name" value="SMAD/FHA domain"/>
    <property type="match status" value="1"/>
</dbReference>
<dbReference type="SUPFAM" id="SSF50156">
    <property type="entry name" value="PDZ domain-like"/>
    <property type="match status" value="1"/>
</dbReference>
<dbReference type="Gene3D" id="2.30.42.10">
    <property type="match status" value="1"/>
</dbReference>
<dbReference type="InterPro" id="IPR002710">
    <property type="entry name" value="Dilute_dom"/>
</dbReference>
<feature type="transmembrane region" description="Helical" evidence="2">
    <location>
        <begin position="1046"/>
        <end position="1063"/>
    </location>
</feature>
<accession>C3YF36</accession>
<gene>
    <name evidence="6" type="ORF">BRAFLDRAFT_85170</name>
</gene>
<dbReference type="PROSITE" id="PS51126">
    <property type="entry name" value="DILUTE"/>
    <property type="match status" value="1"/>
</dbReference>
<evidence type="ECO:0000256" key="1">
    <source>
        <dbReference type="SAM" id="MobiDB-lite"/>
    </source>
</evidence>
<dbReference type="Pfam" id="PF01843">
    <property type="entry name" value="DIL"/>
    <property type="match status" value="1"/>
</dbReference>
<dbReference type="SUPFAM" id="SSF54236">
    <property type="entry name" value="Ubiquitin-like"/>
    <property type="match status" value="1"/>
</dbReference>
<feature type="compositionally biased region" description="Polar residues" evidence="1">
    <location>
        <begin position="1362"/>
        <end position="1373"/>
    </location>
</feature>
<feature type="region of interest" description="Disordered" evidence="1">
    <location>
        <begin position="199"/>
        <end position="290"/>
    </location>
</feature>
<feature type="compositionally biased region" description="Low complexity" evidence="1">
    <location>
        <begin position="118"/>
        <end position="127"/>
    </location>
</feature>
<feature type="compositionally biased region" description="Basic residues" evidence="1">
    <location>
        <begin position="136"/>
        <end position="146"/>
    </location>
</feature>
<feature type="region of interest" description="Disordered" evidence="1">
    <location>
        <begin position="118"/>
        <end position="150"/>
    </location>
</feature>
<proteinExistence type="predicted"/>
<evidence type="ECO:0000259" key="5">
    <source>
        <dbReference type="PROSITE" id="PS51126"/>
    </source>
</evidence>
<feature type="domain" description="Dilute" evidence="5">
    <location>
        <begin position="893"/>
        <end position="1179"/>
    </location>
</feature>
<dbReference type="InterPro" id="IPR036034">
    <property type="entry name" value="PDZ_sf"/>
</dbReference>
<dbReference type="PROSITE" id="PS50200">
    <property type="entry name" value="RA"/>
    <property type="match status" value="1"/>
</dbReference>
<dbReference type="EMBL" id="GG666508">
    <property type="protein sequence ID" value="EEN61038.1"/>
    <property type="molecule type" value="Genomic_DNA"/>
</dbReference>